<keyword evidence="4" id="KW-0472">Membrane</keyword>
<feature type="non-terminal residue" evidence="6">
    <location>
        <position position="1"/>
    </location>
</feature>
<feature type="domain" description="Receptor ligand binding region" evidence="5">
    <location>
        <begin position="2"/>
        <end position="223"/>
    </location>
</feature>
<sequence>MDLAQKKELLAIIGTITHSEESLASKINNATKNIPILSLSSPAAANTQLPSSPLPQLIQFGDDIKAHMQCLVGIVRRFKWQRVTTIYELNSGFSYDPSALLDLSDSLRHVGSEIDNHLALPSLSSLSSQSELKSRIENELSQQKNKKNNMVFLIVHSSLELAIMLFEKAKQMGMMEKGYVWVIPNEVAGLLDSFNSSVISSMQGVIGFKKQLMETSESYRNFKFKFRRSFALEYPEEEYTKCFCTSSL</sequence>
<keyword evidence="2" id="KW-0812">Transmembrane</keyword>
<evidence type="ECO:0000256" key="4">
    <source>
        <dbReference type="ARBA" id="ARBA00023136"/>
    </source>
</evidence>
<keyword evidence="3" id="KW-1133">Transmembrane helix</keyword>
<evidence type="ECO:0000313" key="7">
    <source>
        <dbReference type="Proteomes" id="UP001341840"/>
    </source>
</evidence>
<name>A0ABU6VPC2_9FABA</name>
<protein>
    <recommendedName>
        <fullName evidence="5">Receptor ligand binding region domain-containing protein</fullName>
    </recommendedName>
</protein>
<dbReference type="Proteomes" id="UP001341840">
    <property type="component" value="Unassembled WGS sequence"/>
</dbReference>
<dbReference type="InterPro" id="IPR015683">
    <property type="entry name" value="Ionotropic_Glu_rcpt"/>
</dbReference>
<dbReference type="SUPFAM" id="SSF53822">
    <property type="entry name" value="Periplasmic binding protein-like I"/>
    <property type="match status" value="1"/>
</dbReference>
<evidence type="ECO:0000256" key="3">
    <source>
        <dbReference type="ARBA" id="ARBA00022989"/>
    </source>
</evidence>
<dbReference type="EMBL" id="JASCZI010151817">
    <property type="protein sequence ID" value="MED6174550.1"/>
    <property type="molecule type" value="Genomic_DNA"/>
</dbReference>
<organism evidence="6 7">
    <name type="scientific">Stylosanthes scabra</name>
    <dbReference type="NCBI Taxonomy" id="79078"/>
    <lineage>
        <taxon>Eukaryota</taxon>
        <taxon>Viridiplantae</taxon>
        <taxon>Streptophyta</taxon>
        <taxon>Embryophyta</taxon>
        <taxon>Tracheophyta</taxon>
        <taxon>Spermatophyta</taxon>
        <taxon>Magnoliopsida</taxon>
        <taxon>eudicotyledons</taxon>
        <taxon>Gunneridae</taxon>
        <taxon>Pentapetalae</taxon>
        <taxon>rosids</taxon>
        <taxon>fabids</taxon>
        <taxon>Fabales</taxon>
        <taxon>Fabaceae</taxon>
        <taxon>Papilionoideae</taxon>
        <taxon>50 kb inversion clade</taxon>
        <taxon>dalbergioids sensu lato</taxon>
        <taxon>Dalbergieae</taxon>
        <taxon>Pterocarpus clade</taxon>
        <taxon>Stylosanthes</taxon>
    </lineage>
</organism>
<dbReference type="PANTHER" id="PTHR34836:SF1">
    <property type="entry name" value="OS09G0428600 PROTEIN"/>
    <property type="match status" value="1"/>
</dbReference>
<evidence type="ECO:0000313" key="6">
    <source>
        <dbReference type="EMBL" id="MED6174550.1"/>
    </source>
</evidence>
<evidence type="ECO:0000256" key="1">
    <source>
        <dbReference type="ARBA" id="ARBA00004370"/>
    </source>
</evidence>
<reference evidence="6 7" key="1">
    <citation type="journal article" date="2023" name="Plants (Basel)">
        <title>Bridging the Gap: Combining Genomics and Transcriptomics Approaches to Understand Stylosanthes scabra, an Orphan Legume from the Brazilian Caatinga.</title>
        <authorList>
            <person name="Ferreira-Neto J.R.C."/>
            <person name="da Silva M.D."/>
            <person name="Binneck E."/>
            <person name="de Melo N.F."/>
            <person name="da Silva R.H."/>
            <person name="de Melo A.L.T.M."/>
            <person name="Pandolfi V."/>
            <person name="Bustamante F.O."/>
            <person name="Brasileiro-Vidal A.C."/>
            <person name="Benko-Iseppon A.M."/>
        </authorList>
    </citation>
    <scope>NUCLEOTIDE SEQUENCE [LARGE SCALE GENOMIC DNA]</scope>
    <source>
        <tissue evidence="6">Leaves</tissue>
    </source>
</reference>
<comment type="subcellular location">
    <subcellularLocation>
        <location evidence="1">Membrane</location>
    </subcellularLocation>
</comment>
<dbReference type="Gene3D" id="3.40.50.2300">
    <property type="match status" value="1"/>
</dbReference>
<accession>A0ABU6VPC2</accession>
<dbReference type="Pfam" id="PF01094">
    <property type="entry name" value="ANF_receptor"/>
    <property type="match status" value="1"/>
</dbReference>
<keyword evidence="7" id="KW-1185">Reference proteome</keyword>
<dbReference type="InterPro" id="IPR028082">
    <property type="entry name" value="Peripla_BP_I"/>
</dbReference>
<evidence type="ECO:0000259" key="5">
    <source>
        <dbReference type="Pfam" id="PF01094"/>
    </source>
</evidence>
<gene>
    <name evidence="6" type="ORF">PIB30_070103</name>
</gene>
<proteinExistence type="predicted"/>
<dbReference type="PANTHER" id="PTHR34836">
    <property type="entry name" value="OS06G0188250 PROTEIN"/>
    <property type="match status" value="1"/>
</dbReference>
<evidence type="ECO:0000256" key="2">
    <source>
        <dbReference type="ARBA" id="ARBA00022692"/>
    </source>
</evidence>
<dbReference type="InterPro" id="IPR001828">
    <property type="entry name" value="ANF_lig-bd_rcpt"/>
</dbReference>
<comment type="caution">
    <text evidence="6">The sequence shown here is derived from an EMBL/GenBank/DDBJ whole genome shotgun (WGS) entry which is preliminary data.</text>
</comment>